<name>X1K5Z2_9ZZZZ</name>
<keyword evidence="1" id="KW-0472">Membrane</keyword>
<evidence type="ECO:0000256" key="1">
    <source>
        <dbReference type="SAM" id="Phobius"/>
    </source>
</evidence>
<keyword evidence="1" id="KW-0812">Transmembrane</keyword>
<sequence length="115" mass="12414">MKYNTKSFSILTILLVFISLSQLDAQIIGGDILNEAPLMAVPEGMTFEEYRDMNRRLTVGLALAAIPIPGMIHFYANEPKTGWLIFGTAAGGALGIAVGALSMDEGDFPDSDYEL</sequence>
<comment type="caution">
    <text evidence="2">The sequence shown here is derived from an EMBL/GenBank/DDBJ whole genome shotgun (WGS) entry which is preliminary data.</text>
</comment>
<proteinExistence type="predicted"/>
<feature type="transmembrane region" description="Helical" evidence="1">
    <location>
        <begin position="57"/>
        <end position="76"/>
    </location>
</feature>
<dbReference type="EMBL" id="BARU01041716">
    <property type="protein sequence ID" value="GAH77493.1"/>
    <property type="molecule type" value="Genomic_DNA"/>
</dbReference>
<reference evidence="2" key="1">
    <citation type="journal article" date="2014" name="Front. Microbiol.">
        <title>High frequency of phylogenetically diverse reductive dehalogenase-homologous genes in deep subseafloor sedimentary metagenomes.</title>
        <authorList>
            <person name="Kawai M."/>
            <person name="Futagami T."/>
            <person name="Toyoda A."/>
            <person name="Takaki Y."/>
            <person name="Nishi S."/>
            <person name="Hori S."/>
            <person name="Arai W."/>
            <person name="Tsubouchi T."/>
            <person name="Morono Y."/>
            <person name="Uchiyama I."/>
            <person name="Ito T."/>
            <person name="Fujiyama A."/>
            <person name="Inagaki F."/>
            <person name="Takami H."/>
        </authorList>
    </citation>
    <scope>NUCLEOTIDE SEQUENCE</scope>
    <source>
        <strain evidence="2">Expedition CK06-06</strain>
    </source>
</reference>
<evidence type="ECO:0000313" key="2">
    <source>
        <dbReference type="EMBL" id="GAH77493.1"/>
    </source>
</evidence>
<keyword evidence="1" id="KW-1133">Transmembrane helix</keyword>
<dbReference type="AlphaFoldDB" id="X1K5Z2"/>
<accession>X1K5Z2</accession>
<protein>
    <submittedName>
        <fullName evidence="2">Uncharacterized protein</fullName>
    </submittedName>
</protein>
<feature type="transmembrane region" description="Helical" evidence="1">
    <location>
        <begin position="83"/>
        <end position="103"/>
    </location>
</feature>
<organism evidence="2">
    <name type="scientific">marine sediment metagenome</name>
    <dbReference type="NCBI Taxonomy" id="412755"/>
    <lineage>
        <taxon>unclassified sequences</taxon>
        <taxon>metagenomes</taxon>
        <taxon>ecological metagenomes</taxon>
    </lineage>
</organism>
<gene>
    <name evidence="2" type="ORF">S03H2_64255</name>
</gene>
<feature type="non-terminal residue" evidence="2">
    <location>
        <position position="115"/>
    </location>
</feature>